<dbReference type="InterPro" id="IPR028064">
    <property type="entry name" value="TMEM154"/>
</dbReference>
<name>A0A8S4Q762_OWEFU</name>
<organism evidence="3 4">
    <name type="scientific">Owenia fusiformis</name>
    <name type="common">Polychaete worm</name>
    <dbReference type="NCBI Taxonomy" id="6347"/>
    <lineage>
        <taxon>Eukaryota</taxon>
        <taxon>Metazoa</taxon>
        <taxon>Spiralia</taxon>
        <taxon>Lophotrochozoa</taxon>
        <taxon>Annelida</taxon>
        <taxon>Polychaeta</taxon>
        <taxon>Sedentaria</taxon>
        <taxon>Canalipalpata</taxon>
        <taxon>Sabellida</taxon>
        <taxon>Oweniida</taxon>
        <taxon>Oweniidae</taxon>
        <taxon>Owenia</taxon>
    </lineage>
</organism>
<feature type="compositionally biased region" description="Low complexity" evidence="1">
    <location>
        <begin position="71"/>
        <end position="92"/>
    </location>
</feature>
<evidence type="ECO:0000256" key="2">
    <source>
        <dbReference type="SAM" id="Phobius"/>
    </source>
</evidence>
<reference evidence="3" key="1">
    <citation type="submission" date="2022-03" db="EMBL/GenBank/DDBJ databases">
        <authorList>
            <person name="Martin C."/>
        </authorList>
    </citation>
    <scope>NUCLEOTIDE SEQUENCE</scope>
</reference>
<feature type="transmembrane region" description="Helical" evidence="2">
    <location>
        <begin position="100"/>
        <end position="123"/>
    </location>
</feature>
<sequence>MFPPQINGTCRGDIQVNFEEVCYHCNTRSTTTIAGPETSSSYSRTSTIVSVPVSASTINSTPGSSGTPHISTQPRTTQSSQQTTSGTISTTPSPDNTTTLVVILVVAAIVLLILIIILCILIARVIKTCRKSSDESKQNSDQFQEDRGIEPGLKNKPETQFDQQIHVYGNRAFHEQDVVNRVEIPAVAIIRPISEQAGYANIDQLKSNPSTSIAHHEEPIGTNPFVISDKPEISVKPKLSNVKSDQHLITPTILTDEELGQLYATSNKKRPSEPHKLESETEQSGIVENNQGIAEVYAKPNKLSRKRSVHFHEEKDTVVPPVEQYESLVNEDEQSQRYGVNVEQDLSLNTKPDEPSKYDKIQLNVSKSIGKTSIDPAYDSIKSIKVDDKQPGNQMISGRCFDRVEVDFEQVRYECTKQQVTPSSPSPTSIVALVVLVVASFVLNILIIIILCIFIACVIRIYRKSSDESKQQSDQFKSDCHDSTKIDRDSEPGLSVKPETRHEQHEFPAVPIISSISRHIQKENDNVVPTEGHYESINEDEQSLKA</sequence>
<dbReference type="Proteomes" id="UP000749559">
    <property type="component" value="Unassembled WGS sequence"/>
</dbReference>
<evidence type="ECO:0000256" key="1">
    <source>
        <dbReference type="SAM" id="MobiDB-lite"/>
    </source>
</evidence>
<feature type="compositionally biased region" description="Polar residues" evidence="1">
    <location>
        <begin position="55"/>
        <end position="70"/>
    </location>
</feature>
<feature type="compositionally biased region" description="Polar residues" evidence="1">
    <location>
        <begin position="282"/>
        <end position="291"/>
    </location>
</feature>
<feature type="compositionally biased region" description="Basic and acidic residues" evidence="1">
    <location>
        <begin position="270"/>
        <end position="279"/>
    </location>
</feature>
<feature type="region of interest" description="Disordered" evidence="1">
    <location>
        <begin position="131"/>
        <end position="157"/>
    </location>
</feature>
<feature type="compositionally biased region" description="Basic and acidic residues" evidence="1">
    <location>
        <begin position="471"/>
        <end position="491"/>
    </location>
</feature>
<accession>A0A8S4Q762</accession>
<keyword evidence="2" id="KW-0812">Transmembrane</keyword>
<feature type="region of interest" description="Disordered" evidence="1">
    <location>
        <begin position="471"/>
        <end position="546"/>
    </location>
</feature>
<gene>
    <name evidence="3" type="ORF">OFUS_LOCUS23660</name>
</gene>
<evidence type="ECO:0000313" key="3">
    <source>
        <dbReference type="EMBL" id="CAH1799681.1"/>
    </source>
</evidence>
<protein>
    <submittedName>
        <fullName evidence="3">Uncharacterized protein</fullName>
    </submittedName>
</protein>
<feature type="region of interest" description="Disordered" evidence="1">
    <location>
        <begin position="266"/>
        <end position="291"/>
    </location>
</feature>
<keyword evidence="4" id="KW-1185">Reference proteome</keyword>
<evidence type="ECO:0000313" key="4">
    <source>
        <dbReference type="Proteomes" id="UP000749559"/>
    </source>
</evidence>
<dbReference type="AlphaFoldDB" id="A0A8S4Q762"/>
<keyword evidence="2" id="KW-1133">Transmembrane helix</keyword>
<feature type="compositionally biased region" description="Basic and acidic residues" evidence="1">
    <location>
        <begin position="532"/>
        <end position="546"/>
    </location>
</feature>
<proteinExistence type="predicted"/>
<keyword evidence="2" id="KW-0472">Membrane</keyword>
<feature type="transmembrane region" description="Helical" evidence="2">
    <location>
        <begin position="430"/>
        <end position="462"/>
    </location>
</feature>
<dbReference type="Pfam" id="PF15102">
    <property type="entry name" value="TMEM154"/>
    <property type="match status" value="1"/>
</dbReference>
<feature type="region of interest" description="Disordered" evidence="1">
    <location>
        <begin position="55"/>
        <end position="92"/>
    </location>
</feature>
<comment type="caution">
    <text evidence="3">The sequence shown here is derived from an EMBL/GenBank/DDBJ whole genome shotgun (WGS) entry which is preliminary data.</text>
</comment>
<dbReference type="EMBL" id="CAIIXF020000011">
    <property type="protein sequence ID" value="CAH1799681.1"/>
    <property type="molecule type" value="Genomic_DNA"/>
</dbReference>